<reference evidence="2 3" key="1">
    <citation type="submission" date="2013-02" db="EMBL/GenBank/DDBJ databases">
        <title>The Genome Sequence of Plasmodium inui San Antonio 1.</title>
        <authorList>
            <consortium name="The Broad Institute Genome Sequencing Platform"/>
            <consortium name="The Broad Institute Genome Sequencing Center for Infectious Disease"/>
            <person name="Neafsey D."/>
            <person name="Cheeseman I."/>
            <person name="Volkman S."/>
            <person name="Adams J."/>
            <person name="Walker B."/>
            <person name="Young S.K."/>
            <person name="Zeng Q."/>
            <person name="Gargeya S."/>
            <person name="Fitzgerald M."/>
            <person name="Haas B."/>
            <person name="Abouelleil A."/>
            <person name="Alvarado L."/>
            <person name="Arachchi H.M."/>
            <person name="Berlin A.M."/>
            <person name="Chapman S.B."/>
            <person name="Dewar J."/>
            <person name="Goldberg J."/>
            <person name="Griggs A."/>
            <person name="Gujja S."/>
            <person name="Hansen M."/>
            <person name="Howarth C."/>
            <person name="Imamovic A."/>
            <person name="Larimer J."/>
            <person name="McCowan C."/>
            <person name="Murphy C."/>
            <person name="Neiman D."/>
            <person name="Pearson M."/>
            <person name="Priest M."/>
            <person name="Roberts A."/>
            <person name="Saif S."/>
            <person name="Shea T."/>
            <person name="Sisk P."/>
            <person name="Sykes S."/>
            <person name="Wortman J."/>
            <person name="Nusbaum C."/>
            <person name="Birren B."/>
        </authorList>
    </citation>
    <scope>NUCLEOTIDE SEQUENCE [LARGE SCALE GENOMIC DNA]</scope>
    <source>
        <strain evidence="2 3">San Antonio 1</strain>
    </source>
</reference>
<dbReference type="GeneID" id="20040728"/>
<sequence>NFKGEDINEIIKSVSDNLFSKMMLDRWIKLHGHGETPVHTLKDHLSYYLGKLKSPYSVDGNIEKQQVRSSNHSINTTIRIMEDYQNRLFFYYVIGNELPHLHHDSLINVSECAFILFVNEPVIMDEPQLNRCVLESGILRVRAHR</sequence>
<dbReference type="Proteomes" id="UP000030640">
    <property type="component" value="Unassembled WGS sequence"/>
</dbReference>
<protein>
    <recommendedName>
        <fullName evidence="1">Plasmodium RESA N-terminal domain-containing protein</fullName>
    </recommendedName>
</protein>
<dbReference type="RefSeq" id="XP_008819247.1">
    <property type="nucleotide sequence ID" value="XM_008821025.1"/>
</dbReference>
<dbReference type="AlphaFoldDB" id="W6ZTB6"/>
<proteinExistence type="predicted"/>
<dbReference type="InterPro" id="IPR044885">
    <property type="entry name" value="PRESA_N_sf"/>
</dbReference>
<dbReference type="VEuPathDB" id="PlasmoDB:C922_05454"/>
<name>W6ZTB6_9APIC</name>
<gene>
    <name evidence="2" type="ORF">C922_05454</name>
</gene>
<feature type="non-terminal residue" evidence="2">
    <location>
        <position position="1"/>
    </location>
</feature>
<dbReference type="Pfam" id="PF09687">
    <property type="entry name" value="PRESAN"/>
    <property type="match status" value="1"/>
</dbReference>
<feature type="domain" description="Plasmodium RESA N-terminal" evidence="1">
    <location>
        <begin position="2"/>
        <end position="108"/>
    </location>
</feature>
<dbReference type="EMBL" id="KI965534">
    <property type="protein sequence ID" value="EUD64162.1"/>
    <property type="molecule type" value="Genomic_DNA"/>
</dbReference>
<keyword evidence="3" id="KW-1185">Reference proteome</keyword>
<evidence type="ECO:0000259" key="1">
    <source>
        <dbReference type="Pfam" id="PF09687"/>
    </source>
</evidence>
<dbReference type="Gene3D" id="6.10.280.180">
    <property type="entry name" value="Plasmodium RESA, N-terminal helical domain"/>
    <property type="match status" value="1"/>
</dbReference>
<accession>W6ZTB6</accession>
<evidence type="ECO:0000313" key="2">
    <source>
        <dbReference type="EMBL" id="EUD64162.1"/>
    </source>
</evidence>
<dbReference type="InterPro" id="IPR019111">
    <property type="entry name" value="PRESA_N"/>
</dbReference>
<organism evidence="2 3">
    <name type="scientific">Plasmodium inui San Antonio 1</name>
    <dbReference type="NCBI Taxonomy" id="1237626"/>
    <lineage>
        <taxon>Eukaryota</taxon>
        <taxon>Sar</taxon>
        <taxon>Alveolata</taxon>
        <taxon>Apicomplexa</taxon>
        <taxon>Aconoidasida</taxon>
        <taxon>Haemosporida</taxon>
        <taxon>Plasmodiidae</taxon>
        <taxon>Plasmodium</taxon>
        <taxon>Plasmodium (Plasmodium)</taxon>
    </lineage>
</organism>
<evidence type="ECO:0000313" key="3">
    <source>
        <dbReference type="Proteomes" id="UP000030640"/>
    </source>
</evidence>
<dbReference type="OrthoDB" id="384217at2759"/>